<evidence type="ECO:0000313" key="3">
    <source>
        <dbReference type="Proteomes" id="UP000001514"/>
    </source>
</evidence>
<dbReference type="InterPro" id="IPR045096">
    <property type="entry name" value="EDR2-like"/>
</dbReference>
<dbReference type="HOGENOM" id="CLU_053956_1_1_1"/>
<dbReference type="PANTHER" id="PTHR12136">
    <property type="entry name" value="ENHANCED DISEASE RESISTANCE-RELATED"/>
    <property type="match status" value="1"/>
</dbReference>
<dbReference type="AlphaFoldDB" id="D8S2X4"/>
<sequence>MHLLNLLRVAFGPYVYVAAYNGHSDGLQKWCSFSGTLSRGVGRNSVSEPDSSLFKLRGKRYLRDGLLVAAEEPIFKLVAADWYKSKDKLDNVSCLRGISEVPHSGHYYSLVYYFATRTKILEGSLLHQFIHKDDNFRNQRLLLLPSVPEGSWIVRQAVGSRAVVLGQILDCSYHKGKNYIEVDVNMGSSGIVRGVMSIVFGYISALVVDMGFSLRAESESELPEELLGAVRCFRLDLSTAANLER</sequence>
<name>D8S2X4_SELML</name>
<feature type="domain" description="Protein ENHANCED DISEASE RESISTANCE 2 C-terminal" evidence="1">
    <location>
        <begin position="101"/>
        <end position="236"/>
    </location>
</feature>
<keyword evidence="3" id="KW-1185">Reference proteome</keyword>
<protein>
    <recommendedName>
        <fullName evidence="1">Protein ENHANCED DISEASE RESISTANCE 2 C-terminal domain-containing protein</fullName>
    </recommendedName>
</protein>
<dbReference type="KEGG" id="smo:SELMODRAFT_107710"/>
<accession>D8S2X4</accession>
<dbReference type="InterPro" id="IPR009769">
    <property type="entry name" value="EDR2_C"/>
</dbReference>
<dbReference type="Proteomes" id="UP000001514">
    <property type="component" value="Unassembled WGS sequence"/>
</dbReference>
<evidence type="ECO:0000313" key="2">
    <source>
        <dbReference type="EMBL" id="EFJ21169.1"/>
    </source>
</evidence>
<dbReference type="PANTHER" id="PTHR12136:SF117">
    <property type="entry name" value="PROTEIN ENHANCED DISEASE RESISTANCE 2 C-TERMINAL DOMAIN-CONTAINING PROTEIN"/>
    <property type="match status" value="1"/>
</dbReference>
<dbReference type="EMBL" id="GL377600">
    <property type="protein sequence ID" value="EFJ21169.1"/>
    <property type="molecule type" value="Genomic_DNA"/>
</dbReference>
<dbReference type="eggNOG" id="ENOG502QS0N">
    <property type="taxonomic scope" value="Eukaryota"/>
</dbReference>
<organism evidence="3">
    <name type="scientific">Selaginella moellendorffii</name>
    <name type="common">Spikemoss</name>
    <dbReference type="NCBI Taxonomy" id="88036"/>
    <lineage>
        <taxon>Eukaryota</taxon>
        <taxon>Viridiplantae</taxon>
        <taxon>Streptophyta</taxon>
        <taxon>Embryophyta</taxon>
        <taxon>Tracheophyta</taxon>
        <taxon>Lycopodiopsida</taxon>
        <taxon>Selaginellales</taxon>
        <taxon>Selaginellaceae</taxon>
        <taxon>Selaginella</taxon>
    </lineage>
</organism>
<dbReference type="Gramene" id="EFJ21169">
    <property type="protein sequence ID" value="EFJ21169"/>
    <property type="gene ID" value="SELMODRAFT_107710"/>
</dbReference>
<feature type="domain" description="Protein ENHANCED DISEASE RESISTANCE 2 C-terminal" evidence="1">
    <location>
        <begin position="47"/>
        <end position="93"/>
    </location>
</feature>
<evidence type="ECO:0000259" key="1">
    <source>
        <dbReference type="Pfam" id="PF07059"/>
    </source>
</evidence>
<dbReference type="Pfam" id="PF07059">
    <property type="entry name" value="EDR2_C"/>
    <property type="match status" value="2"/>
</dbReference>
<dbReference type="InParanoid" id="D8S2X4"/>
<proteinExistence type="predicted"/>
<gene>
    <name evidence="2" type="ORF">SELMODRAFT_107710</name>
</gene>
<reference evidence="2 3" key="1">
    <citation type="journal article" date="2011" name="Science">
        <title>The Selaginella genome identifies genetic changes associated with the evolution of vascular plants.</title>
        <authorList>
            <person name="Banks J.A."/>
            <person name="Nishiyama T."/>
            <person name="Hasebe M."/>
            <person name="Bowman J.L."/>
            <person name="Gribskov M."/>
            <person name="dePamphilis C."/>
            <person name="Albert V.A."/>
            <person name="Aono N."/>
            <person name="Aoyama T."/>
            <person name="Ambrose B.A."/>
            <person name="Ashton N.W."/>
            <person name="Axtell M.J."/>
            <person name="Barker E."/>
            <person name="Barker M.S."/>
            <person name="Bennetzen J.L."/>
            <person name="Bonawitz N.D."/>
            <person name="Chapple C."/>
            <person name="Cheng C."/>
            <person name="Correa L.G."/>
            <person name="Dacre M."/>
            <person name="DeBarry J."/>
            <person name="Dreyer I."/>
            <person name="Elias M."/>
            <person name="Engstrom E.M."/>
            <person name="Estelle M."/>
            <person name="Feng L."/>
            <person name="Finet C."/>
            <person name="Floyd S.K."/>
            <person name="Frommer W.B."/>
            <person name="Fujita T."/>
            <person name="Gramzow L."/>
            <person name="Gutensohn M."/>
            <person name="Harholt J."/>
            <person name="Hattori M."/>
            <person name="Heyl A."/>
            <person name="Hirai T."/>
            <person name="Hiwatashi Y."/>
            <person name="Ishikawa M."/>
            <person name="Iwata M."/>
            <person name="Karol K.G."/>
            <person name="Koehler B."/>
            <person name="Kolukisaoglu U."/>
            <person name="Kubo M."/>
            <person name="Kurata T."/>
            <person name="Lalonde S."/>
            <person name="Li K."/>
            <person name="Li Y."/>
            <person name="Litt A."/>
            <person name="Lyons E."/>
            <person name="Manning G."/>
            <person name="Maruyama T."/>
            <person name="Michael T.P."/>
            <person name="Mikami K."/>
            <person name="Miyazaki S."/>
            <person name="Morinaga S."/>
            <person name="Murata T."/>
            <person name="Mueller-Roeber B."/>
            <person name="Nelson D.R."/>
            <person name="Obara M."/>
            <person name="Oguri Y."/>
            <person name="Olmstead R.G."/>
            <person name="Onodera N."/>
            <person name="Petersen B.L."/>
            <person name="Pils B."/>
            <person name="Prigge M."/>
            <person name="Rensing S.A."/>
            <person name="Riano-Pachon D.M."/>
            <person name="Roberts A.W."/>
            <person name="Sato Y."/>
            <person name="Scheller H.V."/>
            <person name="Schulz B."/>
            <person name="Schulz C."/>
            <person name="Shakirov E.V."/>
            <person name="Shibagaki N."/>
            <person name="Shinohara N."/>
            <person name="Shippen D.E."/>
            <person name="Soerensen I."/>
            <person name="Sotooka R."/>
            <person name="Sugimoto N."/>
            <person name="Sugita M."/>
            <person name="Sumikawa N."/>
            <person name="Tanurdzic M."/>
            <person name="Theissen G."/>
            <person name="Ulvskov P."/>
            <person name="Wakazuki S."/>
            <person name="Weng J.K."/>
            <person name="Willats W.W."/>
            <person name="Wipf D."/>
            <person name="Wolf P.G."/>
            <person name="Yang L."/>
            <person name="Zimmer A.D."/>
            <person name="Zhu Q."/>
            <person name="Mitros T."/>
            <person name="Hellsten U."/>
            <person name="Loque D."/>
            <person name="Otillar R."/>
            <person name="Salamov A."/>
            <person name="Schmutz J."/>
            <person name="Shapiro H."/>
            <person name="Lindquist E."/>
            <person name="Lucas S."/>
            <person name="Rokhsar D."/>
            <person name="Grigoriev I.V."/>
        </authorList>
    </citation>
    <scope>NUCLEOTIDE SEQUENCE [LARGE SCALE GENOMIC DNA]</scope>
</reference>